<accession>A0A9W8E9U7</accession>
<sequence>MHIRYSCLLLALLAVQDIVAQPQSTPNSQQLVRRSFTTSQDSMTNGAGPVAPGASNPVGNGETGSLTGGNPPEESCTEDGEPQPAAPPNGDSSNMAPEMGASLTGDDCTDPKSELTDNTTGNNPETCQEQSQTMGAPAAANLQQEPSMGQEPNAAGDCTDPQAQTGASYDQLQPNPAPQDLNGNAGDPNSDPCVDGNTGGNQAECPETSQLDNPPAQPLSSDINDPNCDDGSKAPESAPLDSSVTQPDSVQQPISEEGCLDVPSPTSTMPLTQTECAEPTSMGNPPMGSDNLIPDTPAGQPLDSQVPEFAPLDNSITQPEPVQQYTPAVDNLAGNSPMSPPMPPAECPESVTTVTVTETVYQAQPTEAAPVAPLMPQPLDGPQTPESKDIVMPPPVSSPPQETEDCEEVPQETASVTEDCDQPDENNNLGPESSMSNGWADNQSQNFQGTAPPPQNPSPENNSVKTQCIEHTESTNSGENAPLNDSQQPPTDCVDESTPSNDQPLDKSISQPVSDLAPVADVNPENQQTNSQSPAVDNLNNEGSGQPGSATGGEVPCETDDQPLTDVVNDTSNLNQENPSDEECDDNSLAPTAPPNQPLGDQLPESSPLSETSNTVINGDNSGADPCETQSPAADNNNLANPANDAAQLGPSNPETKCVEPGADMGASAGGDNFQATGGMDPSGGAGQGLDPVTFGSNGDVSPVEPSEQTVANLADPSQDQGQMIAYNPNEMAGVQPQGQGQDQPQTPNQTGANGQAGESLNLQSDAYPTASSPTQPQNQATNVGSSTNIYRRSWSYRTANHNYGQH</sequence>
<feature type="compositionally biased region" description="Polar residues" evidence="1">
    <location>
        <begin position="604"/>
        <end position="621"/>
    </location>
</feature>
<feature type="compositionally biased region" description="Polar residues" evidence="1">
    <location>
        <begin position="314"/>
        <end position="326"/>
    </location>
</feature>
<feature type="signal peptide" evidence="2">
    <location>
        <begin position="1"/>
        <end position="20"/>
    </location>
</feature>
<evidence type="ECO:0000256" key="2">
    <source>
        <dbReference type="SAM" id="SignalP"/>
    </source>
</evidence>
<feature type="compositionally biased region" description="Polar residues" evidence="1">
    <location>
        <begin position="425"/>
        <end position="449"/>
    </location>
</feature>
<organism evidence="3 4">
    <name type="scientific">Dispira parvispora</name>
    <dbReference type="NCBI Taxonomy" id="1520584"/>
    <lineage>
        <taxon>Eukaryota</taxon>
        <taxon>Fungi</taxon>
        <taxon>Fungi incertae sedis</taxon>
        <taxon>Zoopagomycota</taxon>
        <taxon>Kickxellomycotina</taxon>
        <taxon>Dimargaritomycetes</taxon>
        <taxon>Dimargaritales</taxon>
        <taxon>Dimargaritaceae</taxon>
        <taxon>Dispira</taxon>
    </lineage>
</organism>
<dbReference type="AlphaFoldDB" id="A0A9W8E9U7"/>
<name>A0A9W8E9U7_9FUNG</name>
<feature type="compositionally biased region" description="Polar residues" evidence="1">
    <location>
        <begin position="497"/>
        <end position="513"/>
    </location>
</feature>
<evidence type="ECO:0000313" key="4">
    <source>
        <dbReference type="Proteomes" id="UP001150925"/>
    </source>
</evidence>
<feature type="compositionally biased region" description="Polar residues" evidence="1">
    <location>
        <begin position="240"/>
        <end position="254"/>
    </location>
</feature>
<proteinExistence type="predicted"/>
<feature type="compositionally biased region" description="Low complexity" evidence="1">
    <location>
        <begin position="351"/>
        <end position="360"/>
    </location>
</feature>
<feature type="compositionally biased region" description="Polar residues" evidence="1">
    <location>
        <begin position="116"/>
        <end position="134"/>
    </location>
</feature>
<feature type="compositionally biased region" description="Low complexity" evidence="1">
    <location>
        <begin position="632"/>
        <end position="647"/>
    </location>
</feature>
<reference evidence="3" key="1">
    <citation type="submission" date="2022-07" db="EMBL/GenBank/DDBJ databases">
        <title>Phylogenomic reconstructions and comparative analyses of Kickxellomycotina fungi.</title>
        <authorList>
            <person name="Reynolds N.K."/>
            <person name="Stajich J.E."/>
            <person name="Barry K."/>
            <person name="Grigoriev I.V."/>
            <person name="Crous P."/>
            <person name="Smith M.E."/>
        </authorList>
    </citation>
    <scope>NUCLEOTIDE SEQUENCE</scope>
    <source>
        <strain evidence="3">RSA 1196</strain>
    </source>
</reference>
<feature type="compositionally biased region" description="Polar residues" evidence="1">
    <location>
        <begin position="22"/>
        <end position="45"/>
    </location>
</feature>
<feature type="compositionally biased region" description="Polar residues" evidence="1">
    <location>
        <begin position="568"/>
        <end position="578"/>
    </location>
</feature>
<feature type="compositionally biased region" description="Polar residues" evidence="1">
    <location>
        <begin position="161"/>
        <end position="174"/>
    </location>
</feature>
<keyword evidence="4" id="KW-1185">Reference proteome</keyword>
<comment type="caution">
    <text evidence="3">The sequence shown here is derived from an EMBL/GenBank/DDBJ whole genome shotgun (WGS) entry which is preliminary data.</text>
</comment>
<gene>
    <name evidence="3" type="ORF">IWQ62_000730</name>
</gene>
<dbReference type="OrthoDB" id="5770343at2759"/>
<feature type="compositionally biased region" description="Polar residues" evidence="1">
    <location>
        <begin position="474"/>
        <end position="490"/>
    </location>
</feature>
<feature type="compositionally biased region" description="Polar residues" evidence="1">
    <location>
        <begin position="264"/>
        <end position="275"/>
    </location>
</feature>
<evidence type="ECO:0000256" key="1">
    <source>
        <dbReference type="SAM" id="MobiDB-lite"/>
    </source>
</evidence>
<feature type="region of interest" description="Disordered" evidence="1">
    <location>
        <begin position="22"/>
        <end position="807"/>
    </location>
</feature>
<dbReference type="EMBL" id="JANBPY010000077">
    <property type="protein sequence ID" value="KAJ1969259.1"/>
    <property type="molecule type" value="Genomic_DNA"/>
</dbReference>
<feature type="chain" id="PRO_5040979922" evidence="2">
    <location>
        <begin position="21"/>
        <end position="807"/>
    </location>
</feature>
<keyword evidence="2" id="KW-0732">Signal</keyword>
<feature type="compositionally biased region" description="Polar residues" evidence="1">
    <location>
        <begin position="753"/>
        <end position="807"/>
    </location>
</feature>
<feature type="compositionally biased region" description="Polar residues" evidence="1">
    <location>
        <begin position="524"/>
        <end position="549"/>
    </location>
</feature>
<feature type="compositionally biased region" description="Polar residues" evidence="1">
    <location>
        <begin position="707"/>
        <end position="722"/>
    </location>
</feature>
<evidence type="ECO:0000313" key="3">
    <source>
        <dbReference type="EMBL" id="KAJ1969259.1"/>
    </source>
</evidence>
<dbReference type="Proteomes" id="UP001150925">
    <property type="component" value="Unassembled WGS sequence"/>
</dbReference>
<feature type="compositionally biased region" description="Polar residues" evidence="1">
    <location>
        <begin position="207"/>
        <end position="224"/>
    </location>
</feature>
<feature type="compositionally biased region" description="Low complexity" evidence="1">
    <location>
        <begin position="736"/>
        <end position="752"/>
    </location>
</feature>
<protein>
    <submittedName>
        <fullName evidence="3">Uncharacterized protein</fullName>
    </submittedName>
</protein>